<keyword evidence="9 10" id="KW-0227">DNA damage</keyword>
<keyword evidence="6 9" id="KW-0547">Nucleotide-binding</keyword>
<evidence type="ECO:0000256" key="10">
    <source>
        <dbReference type="RuleBase" id="RU000578"/>
    </source>
</evidence>
<dbReference type="InterPro" id="IPR018078">
    <property type="entry name" value="DNA-binding_RecF_CS"/>
</dbReference>
<feature type="binding site" evidence="9">
    <location>
        <begin position="60"/>
        <end position="67"/>
    </location>
    <ligand>
        <name>ATP</name>
        <dbReference type="ChEBI" id="CHEBI:30616"/>
    </ligand>
</feature>
<keyword evidence="4 9" id="KW-0963">Cytoplasm</keyword>
<evidence type="ECO:0000313" key="13">
    <source>
        <dbReference type="Proteomes" id="UP000229631"/>
    </source>
</evidence>
<evidence type="ECO:0000256" key="5">
    <source>
        <dbReference type="ARBA" id="ARBA00022705"/>
    </source>
</evidence>
<dbReference type="GO" id="GO:0005524">
    <property type="term" value="F:ATP binding"/>
    <property type="evidence" value="ECO:0007669"/>
    <property type="project" value="UniProtKB-UniRule"/>
</dbReference>
<sequence>MSEMPRDNKKNCSWRSGNFLLPQLSKIKAEMILQKLQLKNFRNHGKKEIDFLEKTTLIVGVNSTGKTNILEAIYLLATGKSFRVRGVESEMIKYGEETGRVTGEVEDNFEKGKATLEILLTRGEVMGEKVAKKKYLENGVTKRAIDFVGRLRAVYFGPEDLEIIIGSPSIRRKYLDEVLSQTDKEYYRASLSYEKGLRSRNRLLEEMREYGTSDRKRLYFWDQLLIKNGNILTTKREEYINFINNLQFSIYNLKSALPTKSSSVYFQFSLNYDRSSISVERLAQYANEEVAAGTTLVGPHRDDFSVQIRNSDSPPGGRNLAVYGSRGEQRLAVLWLKLGQLKFFKEKTKEMPVLLLDDIFSELDSMHRKLVLEIVRQEQAIITTADIGMVEKKWLKEVKIIELE</sequence>
<dbReference type="HAMAP" id="MF_00365">
    <property type="entry name" value="RecF"/>
    <property type="match status" value="1"/>
</dbReference>
<dbReference type="InterPro" id="IPR001238">
    <property type="entry name" value="DNA-binding_RecF"/>
</dbReference>
<reference evidence="13" key="1">
    <citation type="submission" date="2017-09" db="EMBL/GenBank/DDBJ databases">
        <title>Depth-based differentiation of microbial function through sediment-hosted aquifers and enrichment of novel symbionts in the deep terrestrial subsurface.</title>
        <authorList>
            <person name="Probst A.J."/>
            <person name="Ladd B."/>
            <person name="Jarett J.K."/>
            <person name="Geller-Mcgrath D.E."/>
            <person name="Sieber C.M.K."/>
            <person name="Emerson J.B."/>
            <person name="Anantharaman K."/>
            <person name="Thomas B.C."/>
            <person name="Malmstrom R."/>
            <person name="Stieglmeier M."/>
            <person name="Klingl A."/>
            <person name="Woyke T."/>
            <person name="Ryan C.M."/>
            <person name="Banfield J.F."/>
        </authorList>
    </citation>
    <scope>NUCLEOTIDE SEQUENCE [LARGE SCALE GENOMIC DNA]</scope>
</reference>
<evidence type="ECO:0000256" key="2">
    <source>
        <dbReference type="ARBA" id="ARBA00008016"/>
    </source>
</evidence>
<dbReference type="GO" id="GO:0009432">
    <property type="term" value="P:SOS response"/>
    <property type="evidence" value="ECO:0007669"/>
    <property type="project" value="UniProtKB-UniRule"/>
</dbReference>
<feature type="domain" description="RecF/RecN/SMC N-terminal" evidence="11">
    <location>
        <begin position="33"/>
        <end position="392"/>
    </location>
</feature>
<dbReference type="Proteomes" id="UP000229631">
    <property type="component" value="Unassembled WGS sequence"/>
</dbReference>
<dbReference type="EMBL" id="PEVC01000032">
    <property type="protein sequence ID" value="PIV01115.1"/>
    <property type="molecule type" value="Genomic_DNA"/>
</dbReference>
<evidence type="ECO:0000313" key="12">
    <source>
        <dbReference type="EMBL" id="PIV01115.1"/>
    </source>
</evidence>
<evidence type="ECO:0000256" key="8">
    <source>
        <dbReference type="ARBA" id="ARBA00023125"/>
    </source>
</evidence>
<keyword evidence="9 10" id="KW-0742">SOS response</keyword>
<keyword evidence="8 9" id="KW-0238">DNA-binding</keyword>
<accession>A0A2M7BDC3</accession>
<keyword evidence="9 10" id="KW-0234">DNA repair</keyword>
<evidence type="ECO:0000256" key="9">
    <source>
        <dbReference type="HAMAP-Rule" id="MF_00365"/>
    </source>
</evidence>
<dbReference type="Gene3D" id="3.40.50.300">
    <property type="entry name" value="P-loop containing nucleotide triphosphate hydrolases"/>
    <property type="match status" value="1"/>
</dbReference>
<dbReference type="InterPro" id="IPR042174">
    <property type="entry name" value="RecF_2"/>
</dbReference>
<comment type="function">
    <text evidence="9 10">The RecF protein is involved in DNA metabolism; it is required for DNA replication and normal SOS inducibility. RecF binds preferentially to single-stranded, linear DNA. It also seems to bind ATP.</text>
</comment>
<protein>
    <recommendedName>
        <fullName evidence="3 9">DNA replication and repair protein RecF</fullName>
    </recommendedName>
</protein>
<dbReference type="PROSITE" id="PS00617">
    <property type="entry name" value="RECF_1"/>
    <property type="match status" value="1"/>
</dbReference>
<keyword evidence="5 9" id="KW-0235">DNA replication</keyword>
<dbReference type="PANTHER" id="PTHR32182">
    <property type="entry name" value="DNA REPLICATION AND REPAIR PROTEIN RECF"/>
    <property type="match status" value="1"/>
</dbReference>
<evidence type="ECO:0000256" key="3">
    <source>
        <dbReference type="ARBA" id="ARBA00020170"/>
    </source>
</evidence>
<dbReference type="GO" id="GO:0006260">
    <property type="term" value="P:DNA replication"/>
    <property type="evidence" value="ECO:0007669"/>
    <property type="project" value="UniProtKB-UniRule"/>
</dbReference>
<evidence type="ECO:0000256" key="7">
    <source>
        <dbReference type="ARBA" id="ARBA00022840"/>
    </source>
</evidence>
<dbReference type="NCBIfam" id="TIGR00611">
    <property type="entry name" value="recf"/>
    <property type="match status" value="1"/>
</dbReference>
<evidence type="ECO:0000256" key="4">
    <source>
        <dbReference type="ARBA" id="ARBA00022490"/>
    </source>
</evidence>
<comment type="similarity">
    <text evidence="2 9 10">Belongs to the RecF family.</text>
</comment>
<keyword evidence="7 9" id="KW-0067">ATP-binding</keyword>
<organism evidence="12 13">
    <name type="scientific">Candidatus Shapirobacteria bacterium CG03_land_8_20_14_0_80_39_12</name>
    <dbReference type="NCBI Taxonomy" id="1974879"/>
    <lineage>
        <taxon>Bacteria</taxon>
        <taxon>Candidatus Shapironibacteriota</taxon>
    </lineage>
</organism>
<proteinExistence type="inferred from homology"/>
<dbReference type="InterPro" id="IPR027417">
    <property type="entry name" value="P-loop_NTPase"/>
</dbReference>
<dbReference type="Pfam" id="PF02463">
    <property type="entry name" value="SMC_N"/>
    <property type="match status" value="1"/>
</dbReference>
<dbReference type="GO" id="GO:0006302">
    <property type="term" value="P:double-strand break repair"/>
    <property type="evidence" value="ECO:0007669"/>
    <property type="project" value="TreeGrafter"/>
</dbReference>
<evidence type="ECO:0000256" key="1">
    <source>
        <dbReference type="ARBA" id="ARBA00004496"/>
    </source>
</evidence>
<gene>
    <name evidence="9" type="primary">recF</name>
    <name evidence="12" type="ORF">COS54_01650</name>
</gene>
<dbReference type="InterPro" id="IPR003395">
    <property type="entry name" value="RecF/RecN/SMC_N"/>
</dbReference>
<dbReference type="SUPFAM" id="SSF52540">
    <property type="entry name" value="P-loop containing nucleoside triphosphate hydrolases"/>
    <property type="match status" value="1"/>
</dbReference>
<dbReference type="GO" id="GO:0005737">
    <property type="term" value="C:cytoplasm"/>
    <property type="evidence" value="ECO:0007669"/>
    <property type="project" value="UniProtKB-SubCell"/>
</dbReference>
<name>A0A2M7BDC3_9BACT</name>
<evidence type="ECO:0000256" key="6">
    <source>
        <dbReference type="ARBA" id="ARBA00022741"/>
    </source>
</evidence>
<dbReference type="Gene3D" id="1.20.1050.90">
    <property type="entry name" value="RecF/RecN/SMC, N-terminal domain"/>
    <property type="match status" value="1"/>
</dbReference>
<comment type="caution">
    <text evidence="12">The sequence shown here is derived from an EMBL/GenBank/DDBJ whole genome shotgun (WGS) entry which is preliminary data.</text>
</comment>
<dbReference type="PROSITE" id="PS00618">
    <property type="entry name" value="RECF_2"/>
    <property type="match status" value="1"/>
</dbReference>
<dbReference type="AlphaFoldDB" id="A0A2M7BDC3"/>
<dbReference type="GO" id="GO:0003697">
    <property type="term" value="F:single-stranded DNA binding"/>
    <property type="evidence" value="ECO:0007669"/>
    <property type="project" value="UniProtKB-UniRule"/>
</dbReference>
<dbReference type="PANTHER" id="PTHR32182:SF0">
    <property type="entry name" value="DNA REPLICATION AND REPAIR PROTEIN RECF"/>
    <property type="match status" value="1"/>
</dbReference>
<dbReference type="GO" id="GO:0000731">
    <property type="term" value="P:DNA synthesis involved in DNA repair"/>
    <property type="evidence" value="ECO:0007669"/>
    <property type="project" value="TreeGrafter"/>
</dbReference>
<comment type="subcellular location">
    <subcellularLocation>
        <location evidence="1 9 10">Cytoplasm</location>
    </subcellularLocation>
</comment>
<evidence type="ECO:0000259" key="11">
    <source>
        <dbReference type="Pfam" id="PF02463"/>
    </source>
</evidence>